<dbReference type="PROSITE" id="PS50943">
    <property type="entry name" value="HTH_CROC1"/>
    <property type="match status" value="1"/>
</dbReference>
<dbReference type="GO" id="GO:0003677">
    <property type="term" value="F:DNA binding"/>
    <property type="evidence" value="ECO:0007669"/>
    <property type="project" value="UniProtKB-KW"/>
</dbReference>
<dbReference type="InterPro" id="IPR001387">
    <property type="entry name" value="Cro/C1-type_HTH"/>
</dbReference>
<evidence type="ECO:0000259" key="1">
    <source>
        <dbReference type="PROSITE" id="PS50943"/>
    </source>
</evidence>
<keyword evidence="3" id="KW-1185">Reference proteome</keyword>
<organism evidence="2 3">
    <name type="scientific">Microlunatus phosphovorus (strain ATCC 700054 / DSM 10555 / JCM 9379 / NBRC 101784 / NCIMB 13414 / VKM Ac-1990 / NM-1)</name>
    <dbReference type="NCBI Taxonomy" id="1032480"/>
    <lineage>
        <taxon>Bacteria</taxon>
        <taxon>Bacillati</taxon>
        <taxon>Actinomycetota</taxon>
        <taxon>Actinomycetes</taxon>
        <taxon>Propionibacteriales</taxon>
        <taxon>Propionibacteriaceae</taxon>
        <taxon>Microlunatus</taxon>
    </lineage>
</organism>
<dbReference type="InterPro" id="IPR010982">
    <property type="entry name" value="Lambda_DNA-bd_dom_sf"/>
</dbReference>
<dbReference type="SMART" id="SM00530">
    <property type="entry name" value="HTH_XRE"/>
    <property type="match status" value="1"/>
</dbReference>
<dbReference type="OrthoDB" id="3212310at2"/>
<dbReference type="InterPro" id="IPR041413">
    <property type="entry name" value="MLTR_LBD"/>
</dbReference>
<protein>
    <submittedName>
        <fullName evidence="2">Putative DNA-binding protein</fullName>
    </submittedName>
</protein>
<dbReference type="HOGENOM" id="CLU_057862_1_0_11"/>
<evidence type="ECO:0000313" key="2">
    <source>
        <dbReference type="EMBL" id="BAK37089.1"/>
    </source>
</evidence>
<dbReference type="KEGG" id="mph:MLP_40750"/>
<gene>
    <name evidence="2" type="ordered locus">MLP_40750</name>
</gene>
<dbReference type="Gene3D" id="3.30.450.180">
    <property type="match status" value="1"/>
</dbReference>
<dbReference type="eggNOG" id="COG3950">
    <property type="taxonomic scope" value="Bacteria"/>
</dbReference>
<dbReference type="SUPFAM" id="SSF47413">
    <property type="entry name" value="lambda repressor-like DNA-binding domains"/>
    <property type="match status" value="1"/>
</dbReference>
<dbReference type="eggNOG" id="COG1396">
    <property type="taxonomic scope" value="Bacteria"/>
</dbReference>
<dbReference type="Pfam" id="PF13560">
    <property type="entry name" value="HTH_31"/>
    <property type="match status" value="1"/>
</dbReference>
<name>F5XR67_MICPN</name>
<dbReference type="EMBL" id="AP012204">
    <property type="protein sequence ID" value="BAK37089.1"/>
    <property type="molecule type" value="Genomic_DNA"/>
</dbReference>
<dbReference type="CDD" id="cd00093">
    <property type="entry name" value="HTH_XRE"/>
    <property type="match status" value="1"/>
</dbReference>
<dbReference type="Proteomes" id="UP000007947">
    <property type="component" value="Chromosome"/>
</dbReference>
<sequence>MEGSRQVRDFLMSRRARVTPEQAGLPAGGGRRRVSGLRREEVAVLAGVSTEYYAQIERGDIARASEEILEAIASALQLDDVERQHLIDLAYAARLRPRRPMASGRVPPNVQRMLDAMPDLPAMIQNARLDLLATNALGRALYADVYAHHRGPRVANMACYLFLQESSHEMFPDWNAVADDAVAMLQAASARTPRTKSLVELIGQLSTASVDFRAKWATRNVSAHRRGRKRIRHPEVGELALEYEALELPGTRGLQMVTFLPVPGSPAEDALRLLGSWTATRRARPDDSAQLDAGTTPGHA</sequence>
<dbReference type="RefSeq" id="WP_013864926.1">
    <property type="nucleotide sequence ID" value="NC_015635.1"/>
</dbReference>
<feature type="domain" description="HTH cro/C1-type" evidence="1">
    <location>
        <begin position="36"/>
        <end position="83"/>
    </location>
</feature>
<evidence type="ECO:0000313" key="3">
    <source>
        <dbReference type="Proteomes" id="UP000007947"/>
    </source>
</evidence>
<keyword evidence="2" id="KW-0238">DNA-binding</keyword>
<dbReference type="Gene3D" id="1.10.260.40">
    <property type="entry name" value="lambda repressor-like DNA-binding domains"/>
    <property type="match status" value="1"/>
</dbReference>
<accession>F5XR67</accession>
<dbReference type="AlphaFoldDB" id="F5XR67"/>
<dbReference type="PANTHER" id="PTHR35010">
    <property type="entry name" value="BLL4672 PROTEIN-RELATED"/>
    <property type="match status" value="1"/>
</dbReference>
<dbReference type="PANTHER" id="PTHR35010:SF2">
    <property type="entry name" value="BLL4672 PROTEIN"/>
    <property type="match status" value="1"/>
</dbReference>
<dbReference type="Pfam" id="PF17765">
    <property type="entry name" value="MLTR_LBD"/>
    <property type="match status" value="1"/>
</dbReference>
<reference evidence="2 3" key="1">
    <citation type="submission" date="2011-05" db="EMBL/GenBank/DDBJ databases">
        <title>Whole genome sequence of Microlunatus phosphovorus NM-1.</title>
        <authorList>
            <person name="Hosoyama A."/>
            <person name="Sasaki K."/>
            <person name="Harada T."/>
            <person name="Igarashi R."/>
            <person name="Kawakoshi A."/>
            <person name="Sasagawa M."/>
            <person name="Fukada J."/>
            <person name="Nakamura S."/>
            <person name="Katano Y."/>
            <person name="Hanada S."/>
            <person name="Kamagata Y."/>
            <person name="Nakamura N."/>
            <person name="Yamazaki S."/>
            <person name="Fujita N."/>
        </authorList>
    </citation>
    <scope>NUCLEOTIDE SEQUENCE [LARGE SCALE GENOMIC DNA]</scope>
    <source>
        <strain evidence="3">ATCC 700054 / DSM 10555 / JCM 9379 / NBRC 101784 / NCIMB 13414 / VKM Ac-1990 / NM-1</strain>
    </source>
</reference>
<proteinExistence type="predicted"/>
<dbReference type="STRING" id="1032480.MLP_40750"/>